<gene>
    <name evidence="10" type="ORF">LACBIDRAFT_155279</name>
</gene>
<dbReference type="GO" id="GO:0005634">
    <property type="term" value="C:nucleus"/>
    <property type="evidence" value="ECO:0007669"/>
    <property type="project" value="TreeGrafter"/>
</dbReference>
<keyword evidence="3" id="KW-0808">Transferase</keyword>
<reference evidence="10 11" key="1">
    <citation type="journal article" date="2008" name="Nature">
        <title>The genome of Laccaria bicolor provides insights into mycorrhizal symbiosis.</title>
        <authorList>
            <person name="Martin F."/>
            <person name="Aerts A."/>
            <person name="Ahren D."/>
            <person name="Brun A."/>
            <person name="Danchin E.G.J."/>
            <person name="Duchaussoy F."/>
            <person name="Gibon J."/>
            <person name="Kohler A."/>
            <person name="Lindquist E."/>
            <person name="Pereda V."/>
            <person name="Salamov A."/>
            <person name="Shapiro H.J."/>
            <person name="Wuyts J."/>
            <person name="Blaudez D."/>
            <person name="Buee M."/>
            <person name="Brokstein P."/>
            <person name="Canbaeck B."/>
            <person name="Cohen D."/>
            <person name="Courty P.E."/>
            <person name="Coutinho P.M."/>
            <person name="Delaruelle C."/>
            <person name="Detter J.C."/>
            <person name="Deveau A."/>
            <person name="DiFazio S."/>
            <person name="Duplessis S."/>
            <person name="Fraissinet-Tachet L."/>
            <person name="Lucic E."/>
            <person name="Frey-Klett P."/>
            <person name="Fourrey C."/>
            <person name="Feussner I."/>
            <person name="Gay G."/>
            <person name="Grimwood J."/>
            <person name="Hoegger P.J."/>
            <person name="Jain P."/>
            <person name="Kilaru S."/>
            <person name="Labbe J."/>
            <person name="Lin Y.C."/>
            <person name="Legue V."/>
            <person name="Le Tacon F."/>
            <person name="Marmeisse R."/>
            <person name="Melayah D."/>
            <person name="Montanini B."/>
            <person name="Muratet M."/>
            <person name="Nehls U."/>
            <person name="Niculita-Hirzel H."/>
            <person name="Oudot-Le Secq M.P."/>
            <person name="Peter M."/>
            <person name="Quesneville H."/>
            <person name="Rajashekar B."/>
            <person name="Reich M."/>
            <person name="Rouhier N."/>
            <person name="Schmutz J."/>
            <person name="Yin T."/>
            <person name="Chalot M."/>
            <person name="Henrissat B."/>
            <person name="Kuees U."/>
            <person name="Lucas S."/>
            <person name="Van de Peer Y."/>
            <person name="Podila G.K."/>
            <person name="Polle A."/>
            <person name="Pukkila P.J."/>
            <person name="Richardson P.M."/>
            <person name="Rouze P."/>
            <person name="Sanders I.R."/>
            <person name="Stajich J.E."/>
            <person name="Tunlid A."/>
            <person name="Tuskan G."/>
            <person name="Grigoriev I.V."/>
        </authorList>
    </citation>
    <scope>NUCLEOTIDE SEQUENCE [LARGE SCALE GENOMIC DNA]</scope>
    <source>
        <strain evidence="11">S238N-H82 / ATCC MYA-4686</strain>
    </source>
</reference>
<dbReference type="PANTHER" id="PTHR24056">
    <property type="entry name" value="CELL DIVISION PROTEIN KINASE"/>
    <property type="match status" value="1"/>
</dbReference>
<dbReference type="InParanoid" id="B0CP15"/>
<protein>
    <recommendedName>
        <fullName evidence="1">cyclin-dependent kinase</fullName>
        <ecNumber evidence="1">2.7.11.22</ecNumber>
    </recommendedName>
</protein>
<dbReference type="OrthoDB" id="3066321at2759"/>
<dbReference type="RefSeq" id="XP_001873604.1">
    <property type="nucleotide sequence ID" value="XM_001873569.1"/>
</dbReference>
<evidence type="ECO:0000256" key="7">
    <source>
        <dbReference type="ARBA" id="ARBA00047811"/>
    </source>
</evidence>
<dbReference type="Pfam" id="PF00069">
    <property type="entry name" value="Pkinase"/>
    <property type="match status" value="1"/>
</dbReference>
<dbReference type="EMBL" id="DS547091">
    <property type="protein sequence ID" value="EDR15396.1"/>
    <property type="molecule type" value="Genomic_DNA"/>
</dbReference>
<dbReference type="GO" id="GO:0005524">
    <property type="term" value="F:ATP binding"/>
    <property type="evidence" value="ECO:0007669"/>
    <property type="project" value="UniProtKB-KW"/>
</dbReference>
<evidence type="ECO:0000256" key="8">
    <source>
        <dbReference type="ARBA" id="ARBA00048367"/>
    </source>
</evidence>
<keyword evidence="6" id="KW-0067">ATP-binding</keyword>
<dbReference type="Proteomes" id="UP000001194">
    <property type="component" value="Unassembled WGS sequence"/>
</dbReference>
<dbReference type="HOGENOM" id="CLU_2533772_0_0_1"/>
<evidence type="ECO:0000256" key="6">
    <source>
        <dbReference type="ARBA" id="ARBA00022840"/>
    </source>
</evidence>
<evidence type="ECO:0000256" key="1">
    <source>
        <dbReference type="ARBA" id="ARBA00012425"/>
    </source>
</evidence>
<dbReference type="PANTHER" id="PTHR24056:SF171">
    <property type="entry name" value="CYCLIN-DEPENDENT KINASE 20"/>
    <property type="match status" value="1"/>
</dbReference>
<evidence type="ECO:0000256" key="2">
    <source>
        <dbReference type="ARBA" id="ARBA00022527"/>
    </source>
</evidence>
<dbReference type="InterPro" id="IPR011009">
    <property type="entry name" value="Kinase-like_dom_sf"/>
</dbReference>
<evidence type="ECO:0000259" key="9">
    <source>
        <dbReference type="PROSITE" id="PS50011"/>
    </source>
</evidence>
<dbReference type="Gene3D" id="1.10.510.10">
    <property type="entry name" value="Transferase(Phosphotransferase) domain 1"/>
    <property type="match status" value="1"/>
</dbReference>
<dbReference type="STRING" id="486041.B0CP15"/>
<dbReference type="AlphaFoldDB" id="B0CP15"/>
<dbReference type="PROSITE" id="PS50011">
    <property type="entry name" value="PROTEIN_KINASE_DOM"/>
    <property type="match status" value="1"/>
</dbReference>
<dbReference type="KEGG" id="lbc:LACBIDRAFT_155279"/>
<dbReference type="InterPro" id="IPR050108">
    <property type="entry name" value="CDK"/>
</dbReference>
<comment type="catalytic activity">
    <reaction evidence="7">
        <text>L-threonyl-[protein] + ATP = O-phospho-L-threonyl-[protein] + ADP + H(+)</text>
        <dbReference type="Rhea" id="RHEA:46608"/>
        <dbReference type="Rhea" id="RHEA-COMP:11060"/>
        <dbReference type="Rhea" id="RHEA-COMP:11605"/>
        <dbReference type="ChEBI" id="CHEBI:15378"/>
        <dbReference type="ChEBI" id="CHEBI:30013"/>
        <dbReference type="ChEBI" id="CHEBI:30616"/>
        <dbReference type="ChEBI" id="CHEBI:61977"/>
        <dbReference type="ChEBI" id="CHEBI:456216"/>
        <dbReference type="EC" id="2.7.11.22"/>
    </reaction>
</comment>
<keyword evidence="11" id="KW-1185">Reference proteome</keyword>
<accession>B0CP15</accession>
<dbReference type="EC" id="2.7.11.22" evidence="1"/>
<evidence type="ECO:0000256" key="4">
    <source>
        <dbReference type="ARBA" id="ARBA00022741"/>
    </source>
</evidence>
<keyword evidence="2" id="KW-0723">Serine/threonine-protein kinase</keyword>
<feature type="non-terminal residue" evidence="10">
    <location>
        <position position="72"/>
    </location>
</feature>
<evidence type="ECO:0000256" key="5">
    <source>
        <dbReference type="ARBA" id="ARBA00022777"/>
    </source>
</evidence>
<dbReference type="InterPro" id="IPR000719">
    <property type="entry name" value="Prot_kinase_dom"/>
</dbReference>
<name>B0CP15_LACBS</name>
<dbReference type="SUPFAM" id="SSF56112">
    <property type="entry name" value="Protein kinase-like (PK-like)"/>
    <property type="match status" value="1"/>
</dbReference>
<comment type="catalytic activity">
    <reaction evidence="8">
        <text>L-seryl-[protein] + ATP = O-phospho-L-seryl-[protein] + ADP + H(+)</text>
        <dbReference type="Rhea" id="RHEA:17989"/>
        <dbReference type="Rhea" id="RHEA-COMP:9863"/>
        <dbReference type="Rhea" id="RHEA-COMP:11604"/>
        <dbReference type="ChEBI" id="CHEBI:15378"/>
        <dbReference type="ChEBI" id="CHEBI:29999"/>
        <dbReference type="ChEBI" id="CHEBI:30616"/>
        <dbReference type="ChEBI" id="CHEBI:83421"/>
        <dbReference type="ChEBI" id="CHEBI:456216"/>
        <dbReference type="EC" id="2.7.11.22"/>
    </reaction>
</comment>
<feature type="non-terminal residue" evidence="10">
    <location>
        <position position="1"/>
    </location>
</feature>
<sequence>HRDIKPDNILLTKEGCVKLIDFGVAYQPPTSGYRPPELLFSSRSYDPQALDLWSFGATFAEFFTPLRLISDD</sequence>
<proteinExistence type="predicted"/>
<keyword evidence="5" id="KW-0418">Kinase</keyword>
<feature type="domain" description="Protein kinase" evidence="9">
    <location>
        <begin position="1"/>
        <end position="72"/>
    </location>
</feature>
<evidence type="ECO:0000256" key="3">
    <source>
        <dbReference type="ARBA" id="ARBA00022679"/>
    </source>
</evidence>
<evidence type="ECO:0000313" key="11">
    <source>
        <dbReference type="Proteomes" id="UP000001194"/>
    </source>
</evidence>
<dbReference type="GeneID" id="6069453"/>
<evidence type="ECO:0000313" key="10">
    <source>
        <dbReference type="EMBL" id="EDR15396.1"/>
    </source>
</evidence>
<keyword evidence="4" id="KW-0547">Nucleotide-binding</keyword>
<dbReference type="GO" id="GO:0004693">
    <property type="term" value="F:cyclin-dependent protein serine/threonine kinase activity"/>
    <property type="evidence" value="ECO:0007669"/>
    <property type="project" value="UniProtKB-EC"/>
</dbReference>
<organism evidence="11">
    <name type="scientific">Laccaria bicolor (strain S238N-H82 / ATCC MYA-4686)</name>
    <name type="common">Bicoloured deceiver</name>
    <name type="synonym">Laccaria laccata var. bicolor</name>
    <dbReference type="NCBI Taxonomy" id="486041"/>
    <lineage>
        <taxon>Eukaryota</taxon>
        <taxon>Fungi</taxon>
        <taxon>Dikarya</taxon>
        <taxon>Basidiomycota</taxon>
        <taxon>Agaricomycotina</taxon>
        <taxon>Agaricomycetes</taxon>
        <taxon>Agaricomycetidae</taxon>
        <taxon>Agaricales</taxon>
        <taxon>Agaricineae</taxon>
        <taxon>Hydnangiaceae</taxon>
        <taxon>Laccaria</taxon>
    </lineage>
</organism>